<dbReference type="Gene3D" id="1.10.600.10">
    <property type="entry name" value="Farnesyl Diphosphate Synthase"/>
    <property type="match status" value="1"/>
</dbReference>
<dbReference type="RefSeq" id="WP_068168534.1">
    <property type="nucleotide sequence ID" value="NZ_BAQB01000022.1"/>
</dbReference>
<dbReference type="SFLD" id="SFLDG01212">
    <property type="entry name" value="Phytoene_synthase_like"/>
    <property type="match status" value="1"/>
</dbReference>
<dbReference type="Pfam" id="PF00494">
    <property type="entry name" value="SQS_PSY"/>
    <property type="match status" value="1"/>
</dbReference>
<accession>A0ABQ0QJY2</accession>
<keyword evidence="2" id="KW-1185">Reference proteome</keyword>
<dbReference type="InterPro" id="IPR044843">
    <property type="entry name" value="Trans_IPPS_bact-type"/>
</dbReference>
<dbReference type="SFLD" id="SFLDG01018">
    <property type="entry name" value="Squalene/Phytoene_Synthase_Lik"/>
    <property type="match status" value="1"/>
</dbReference>
<name>A0ABQ0QJY2_9PROT</name>
<dbReference type="InterPro" id="IPR008949">
    <property type="entry name" value="Isoprenoid_synthase_dom_sf"/>
</dbReference>
<dbReference type="PANTHER" id="PTHR31480">
    <property type="entry name" value="BIFUNCTIONAL LYCOPENE CYCLASE/PHYTOENE SYNTHASE"/>
    <property type="match status" value="1"/>
</dbReference>
<evidence type="ECO:0000313" key="1">
    <source>
        <dbReference type="EMBL" id="GBR47475.1"/>
    </source>
</evidence>
<dbReference type="InterPro" id="IPR002060">
    <property type="entry name" value="Squ/phyt_synthse"/>
</dbReference>
<protein>
    <submittedName>
        <fullName evidence="1">Phytoene synthase</fullName>
    </submittedName>
</protein>
<proteinExistence type="predicted"/>
<dbReference type="Proteomes" id="UP001062443">
    <property type="component" value="Unassembled WGS sequence"/>
</dbReference>
<gene>
    <name evidence="1" type="ORF">AA106556_1464</name>
</gene>
<evidence type="ECO:0000313" key="2">
    <source>
        <dbReference type="Proteomes" id="UP001062443"/>
    </source>
</evidence>
<dbReference type="SFLD" id="SFLDS00005">
    <property type="entry name" value="Isoprenoid_Synthase_Type_I"/>
    <property type="match status" value="1"/>
</dbReference>
<comment type="caution">
    <text evidence="1">The sequence shown here is derived from an EMBL/GenBank/DDBJ whole genome shotgun (WGS) entry which is preliminary data.</text>
</comment>
<reference evidence="1" key="1">
    <citation type="submission" date="2013-04" db="EMBL/GenBank/DDBJ databases">
        <title>The genome sequencing project of 58 acetic acid bacteria.</title>
        <authorList>
            <person name="Okamoto-Kainuma A."/>
            <person name="Ishikawa M."/>
            <person name="Umino S."/>
            <person name="Koizumi Y."/>
            <person name="Shiwa Y."/>
            <person name="Yoshikawa H."/>
            <person name="Matsutani M."/>
            <person name="Matsushita K."/>
        </authorList>
    </citation>
    <scope>NUCLEOTIDE SEQUENCE</scope>
    <source>
        <strain evidence="1">NBRC 106556</strain>
    </source>
</reference>
<dbReference type="EMBL" id="BAQB01000022">
    <property type="protein sequence ID" value="GBR47475.1"/>
    <property type="molecule type" value="Genomic_DNA"/>
</dbReference>
<dbReference type="SUPFAM" id="SSF48576">
    <property type="entry name" value="Terpenoid synthases"/>
    <property type="match status" value="1"/>
</dbReference>
<sequence length="284" mass="32008">MNHDDIWGTKDVTSAKGKGDENFPVGSFLIAKQHRPIVHTYYNFARVTDDMVDTAELTPSEKISRLRGMAAVIRGEIDAPLRADAQTAVTLRTALLERKIPLEVATDLTEAFCMDAEKNRYQSWDELLHYCAYSANPVGRFLLHLHGESQDAFAAGDALSSALQVLNHLQDVTHDLKTLDRCYVPLPWLAEEQCTINDLRLVRSKPGIRRVFDRMLDGVDALNREARILPQLVQDRRMRMEAAVIVQLSHSLAQNLRKKDPIAERVSLSKINGLQALIYSAKHI</sequence>
<organism evidence="1 2">
    <name type="scientific">Neokomagataea tanensis NBRC 106556</name>
    <dbReference type="NCBI Taxonomy" id="1223519"/>
    <lineage>
        <taxon>Bacteria</taxon>
        <taxon>Pseudomonadati</taxon>
        <taxon>Pseudomonadota</taxon>
        <taxon>Alphaproteobacteria</taxon>
        <taxon>Acetobacterales</taxon>
        <taxon>Acetobacteraceae</taxon>
        <taxon>Neokomagataea</taxon>
    </lineage>
</organism>